<dbReference type="Proteomes" id="UP001163603">
    <property type="component" value="Chromosome 13"/>
</dbReference>
<sequence>MEDEGKQREKKSLHIEECDEESFIPDLIACNIQEEEGEVVELQNPEKDNTKEHPNSKGKIIMRREEEEVVDLENIENDNIEEHVDPEGKKIMSNEQHERHHKEFKYISFRRRNRFQEEKKKFIEILSSGDNCTSSPLELEIPIRQPPSDLSKMMLMKASDVFGIQPRPFDPETYVEEQDENMAVAADDANPKKHFIYQRIEKVGENVGKSVTKRT</sequence>
<comment type="caution">
    <text evidence="1">The sequence shown here is derived from an EMBL/GenBank/DDBJ whole genome shotgun (WGS) entry which is preliminary data.</text>
</comment>
<keyword evidence="2" id="KW-1185">Reference proteome</keyword>
<proteinExistence type="predicted"/>
<name>A0ACC0XE43_9ROSI</name>
<reference evidence="2" key="1">
    <citation type="journal article" date="2023" name="G3 (Bethesda)">
        <title>Genome assembly and association tests identify interacting loci associated with vigor, precocity, and sex in interspecific pistachio rootstocks.</title>
        <authorList>
            <person name="Palmer W."/>
            <person name="Jacygrad E."/>
            <person name="Sagayaradj S."/>
            <person name="Cavanaugh K."/>
            <person name="Han R."/>
            <person name="Bertier L."/>
            <person name="Beede B."/>
            <person name="Kafkas S."/>
            <person name="Golino D."/>
            <person name="Preece J."/>
            <person name="Michelmore R."/>
        </authorList>
    </citation>
    <scope>NUCLEOTIDE SEQUENCE [LARGE SCALE GENOMIC DNA]</scope>
</reference>
<evidence type="ECO:0000313" key="1">
    <source>
        <dbReference type="EMBL" id="KAJ0014690.1"/>
    </source>
</evidence>
<organism evidence="1 2">
    <name type="scientific">Pistacia integerrima</name>
    <dbReference type="NCBI Taxonomy" id="434235"/>
    <lineage>
        <taxon>Eukaryota</taxon>
        <taxon>Viridiplantae</taxon>
        <taxon>Streptophyta</taxon>
        <taxon>Embryophyta</taxon>
        <taxon>Tracheophyta</taxon>
        <taxon>Spermatophyta</taxon>
        <taxon>Magnoliopsida</taxon>
        <taxon>eudicotyledons</taxon>
        <taxon>Gunneridae</taxon>
        <taxon>Pentapetalae</taxon>
        <taxon>rosids</taxon>
        <taxon>malvids</taxon>
        <taxon>Sapindales</taxon>
        <taxon>Anacardiaceae</taxon>
        <taxon>Pistacia</taxon>
    </lineage>
</organism>
<gene>
    <name evidence="1" type="ORF">Pint_21750</name>
</gene>
<evidence type="ECO:0000313" key="2">
    <source>
        <dbReference type="Proteomes" id="UP001163603"/>
    </source>
</evidence>
<dbReference type="EMBL" id="CM047748">
    <property type="protein sequence ID" value="KAJ0014690.1"/>
    <property type="molecule type" value="Genomic_DNA"/>
</dbReference>
<accession>A0ACC0XE43</accession>
<protein>
    <submittedName>
        <fullName evidence="1">Uncharacterized protein</fullName>
    </submittedName>
</protein>